<evidence type="ECO:0008006" key="5">
    <source>
        <dbReference type="Google" id="ProtNLM"/>
    </source>
</evidence>
<dbReference type="PANTHER" id="PTHR47327:SF2">
    <property type="entry name" value="FI18240P1-RELATED"/>
    <property type="match status" value="1"/>
</dbReference>
<evidence type="ECO:0000313" key="3">
    <source>
        <dbReference type="EMBL" id="CAB0015827.1"/>
    </source>
</evidence>
<dbReference type="CDD" id="cd01099">
    <property type="entry name" value="PAN_AP_HGF"/>
    <property type="match status" value="1"/>
</dbReference>
<reference evidence="3 4" key="1">
    <citation type="submission" date="2020-02" db="EMBL/GenBank/DDBJ databases">
        <authorList>
            <person name="Ferguson B K."/>
        </authorList>
    </citation>
    <scope>NUCLEOTIDE SEQUENCE [LARGE SCALE GENOMIC DNA]</scope>
</reference>
<protein>
    <recommendedName>
        <fullName evidence="5">Apple domain-containing protein</fullName>
    </recommendedName>
</protein>
<dbReference type="PANTHER" id="PTHR47327">
    <property type="entry name" value="FI18240P1-RELATED"/>
    <property type="match status" value="1"/>
</dbReference>
<sequence length="330" mass="36950">MAIFFSIALCPELAVHLRRSDFVAVPLRKQIGIRIDDSIAADYKGHMLLQLVLNNATMDSPERPCLGTVGIVTELCLVAEHFHGYVTRRRGLKFKDNFERFALCMDAVTVDDCVRELKQFLLFVGYRAANFYRERRECALSAMDRFAVSEEIQLRSDSGEVDYIESNCAHPTRGLCHFSEVPGRPLASADSVYEQVPDLNTCRELCLNATEFHCRSYDFNSGICRLSHSTRFLPELRNAGASVPPADSISSYHLTSCYNVSVHCGTDSITAKIKSNKLFRGKVYDKSRPNSCVADVSSDMDFQLEMGFNDLGCEVSQESSGKFSSNIIIQ</sequence>
<dbReference type="Pfam" id="PF00024">
    <property type="entry name" value="PAN_1"/>
    <property type="match status" value="1"/>
</dbReference>
<dbReference type="AlphaFoldDB" id="A0A6H5HGR1"/>
<dbReference type="OrthoDB" id="10043417at2759"/>
<dbReference type="InterPro" id="IPR001507">
    <property type="entry name" value="ZP_dom"/>
</dbReference>
<dbReference type="Proteomes" id="UP000479000">
    <property type="component" value="Unassembled WGS sequence"/>
</dbReference>
<dbReference type="GO" id="GO:0009653">
    <property type="term" value="P:anatomical structure morphogenesis"/>
    <property type="evidence" value="ECO:0007669"/>
    <property type="project" value="TreeGrafter"/>
</dbReference>
<dbReference type="SUPFAM" id="SSF57414">
    <property type="entry name" value="Hairpin loop containing domain-like"/>
    <property type="match status" value="1"/>
</dbReference>
<feature type="domain" description="Apple" evidence="1">
    <location>
        <begin position="176"/>
        <end position="257"/>
    </location>
</feature>
<evidence type="ECO:0000313" key="4">
    <source>
        <dbReference type="Proteomes" id="UP000479000"/>
    </source>
</evidence>
<dbReference type="Gene3D" id="3.50.4.10">
    <property type="entry name" value="Hepatocyte Growth Factor"/>
    <property type="match status" value="1"/>
</dbReference>
<evidence type="ECO:0000259" key="1">
    <source>
        <dbReference type="PROSITE" id="PS50948"/>
    </source>
</evidence>
<dbReference type="EMBL" id="CADCXU010029592">
    <property type="protein sequence ID" value="CAB0015827.1"/>
    <property type="molecule type" value="Genomic_DNA"/>
</dbReference>
<proteinExistence type="predicted"/>
<accession>A0A6H5HGR1</accession>
<dbReference type="InterPro" id="IPR003609">
    <property type="entry name" value="Pan_app"/>
</dbReference>
<feature type="non-terminal residue" evidence="3">
    <location>
        <position position="330"/>
    </location>
</feature>
<dbReference type="PROSITE" id="PS50948">
    <property type="entry name" value="PAN"/>
    <property type="match status" value="1"/>
</dbReference>
<keyword evidence="4" id="KW-1185">Reference proteome</keyword>
<gene>
    <name evidence="3" type="ORF">NTEN_LOCUS20167</name>
</gene>
<organism evidence="3 4">
    <name type="scientific">Nesidiocoris tenuis</name>
    <dbReference type="NCBI Taxonomy" id="355587"/>
    <lineage>
        <taxon>Eukaryota</taxon>
        <taxon>Metazoa</taxon>
        <taxon>Ecdysozoa</taxon>
        <taxon>Arthropoda</taxon>
        <taxon>Hexapoda</taxon>
        <taxon>Insecta</taxon>
        <taxon>Pterygota</taxon>
        <taxon>Neoptera</taxon>
        <taxon>Paraneoptera</taxon>
        <taxon>Hemiptera</taxon>
        <taxon>Heteroptera</taxon>
        <taxon>Panheteroptera</taxon>
        <taxon>Cimicomorpha</taxon>
        <taxon>Miridae</taxon>
        <taxon>Dicyphina</taxon>
        <taxon>Nesidiocoris</taxon>
    </lineage>
</organism>
<dbReference type="PROSITE" id="PS51034">
    <property type="entry name" value="ZP_2"/>
    <property type="match status" value="1"/>
</dbReference>
<dbReference type="InterPro" id="IPR052774">
    <property type="entry name" value="Celegans_DevNeuronal_Protein"/>
</dbReference>
<feature type="domain" description="ZP" evidence="2">
    <location>
        <begin position="263"/>
        <end position="330"/>
    </location>
</feature>
<evidence type="ECO:0000259" key="2">
    <source>
        <dbReference type="PROSITE" id="PS51034"/>
    </source>
</evidence>
<name>A0A6H5HGR1_9HEMI</name>